<evidence type="ECO:0000256" key="7">
    <source>
        <dbReference type="ARBA" id="ARBA00024739"/>
    </source>
</evidence>
<dbReference type="Proteomes" id="UP000323502">
    <property type="component" value="Unassembled WGS sequence"/>
</dbReference>
<proteinExistence type="inferred from homology"/>
<dbReference type="GO" id="GO:0045892">
    <property type="term" value="P:negative regulation of DNA-templated transcription"/>
    <property type="evidence" value="ECO:0007669"/>
    <property type="project" value="InterPro"/>
</dbReference>
<dbReference type="InterPro" id="IPR031316">
    <property type="entry name" value="FlgM_C"/>
</dbReference>
<dbReference type="GO" id="GO:0044781">
    <property type="term" value="P:bacterial-type flagellum organization"/>
    <property type="evidence" value="ECO:0007669"/>
    <property type="project" value="UniProtKB-KW"/>
</dbReference>
<dbReference type="EMBL" id="WSUT01000005">
    <property type="protein sequence ID" value="MWC42920.1"/>
    <property type="molecule type" value="Genomic_DNA"/>
</dbReference>
<sequence>MVDAVSSRPISGDAKIIRVGTVAATAPATQASNAGATRMGGADTAALSGLAADLAKSPPVDTDRVATIKRAIEKGEFPILPATIADQMIALKLNWNGQ</sequence>
<comment type="function">
    <text evidence="7">Responsible for the coupling of flagellin expression to flagellar assembly by preventing expression of the flagellin genes when a component of the middle class of proteins is defective. It negatively regulates flagellar genes by inhibiting the activity of FliA by directly binding to FliA.</text>
</comment>
<dbReference type="RefSeq" id="WP_149681318.1">
    <property type="nucleotide sequence ID" value="NZ_FNBI01000001.1"/>
</dbReference>
<evidence type="ECO:0000313" key="10">
    <source>
        <dbReference type="EMBL" id="MWC42920.1"/>
    </source>
</evidence>
<dbReference type="AlphaFoldDB" id="A0A1G7GL49"/>
<evidence type="ECO:0000256" key="5">
    <source>
        <dbReference type="ARBA" id="ARBA00023015"/>
    </source>
</evidence>
<keyword evidence="5" id="KW-0805">Transcription regulation</keyword>
<evidence type="ECO:0000313" key="12">
    <source>
        <dbReference type="Proteomes" id="UP000323502"/>
    </source>
</evidence>
<keyword evidence="6" id="KW-0804">Transcription</keyword>
<evidence type="ECO:0000256" key="1">
    <source>
        <dbReference type="ARBA" id="ARBA00005322"/>
    </source>
</evidence>
<keyword evidence="10" id="KW-0282">Flagellum</keyword>
<protein>
    <recommendedName>
        <fullName evidence="2">Negative regulator of flagellin synthesis</fullName>
    </recommendedName>
    <alternativeName>
        <fullName evidence="8">Anti-sigma-28 factor</fullName>
    </alternativeName>
</protein>
<evidence type="ECO:0000256" key="6">
    <source>
        <dbReference type="ARBA" id="ARBA00023163"/>
    </source>
</evidence>
<keyword evidence="12" id="KW-1185">Reference proteome</keyword>
<reference evidence="10 13" key="2">
    <citation type="submission" date="2019-12" db="EMBL/GenBank/DDBJ databases">
        <authorList>
            <person name="Zheng J."/>
        </authorList>
    </citation>
    <scope>NUCLEOTIDE SEQUENCE [LARGE SCALE GENOMIC DNA]</scope>
    <source>
        <strain evidence="10 13">DSM 27347</strain>
    </source>
</reference>
<comment type="similarity">
    <text evidence="1">Belongs to the FlgM family.</text>
</comment>
<dbReference type="Proteomes" id="UP000436801">
    <property type="component" value="Unassembled WGS sequence"/>
</dbReference>
<reference evidence="11 12" key="1">
    <citation type="submission" date="2016-10" db="EMBL/GenBank/DDBJ databases">
        <authorList>
            <person name="Varghese N."/>
            <person name="Submissions S."/>
        </authorList>
    </citation>
    <scope>NUCLEOTIDE SEQUENCE [LARGE SCALE GENOMIC DNA]</scope>
    <source>
        <strain evidence="11 12">S7-754</strain>
    </source>
</reference>
<name>A0A1G7GL49_9SPHN</name>
<evidence type="ECO:0000313" key="13">
    <source>
        <dbReference type="Proteomes" id="UP000436801"/>
    </source>
</evidence>
<keyword evidence="3" id="KW-0678">Repressor</keyword>
<dbReference type="InterPro" id="IPR007412">
    <property type="entry name" value="FlgM"/>
</dbReference>
<evidence type="ECO:0000256" key="2">
    <source>
        <dbReference type="ARBA" id="ARBA00017823"/>
    </source>
</evidence>
<dbReference type="SUPFAM" id="SSF101498">
    <property type="entry name" value="Anti-sigma factor FlgM"/>
    <property type="match status" value="1"/>
</dbReference>
<keyword evidence="4" id="KW-1005">Bacterial flagellum biogenesis</keyword>
<keyword evidence="10" id="KW-0966">Cell projection</keyword>
<dbReference type="InterPro" id="IPR035890">
    <property type="entry name" value="Anti-sigma-28_factor_FlgM_sf"/>
</dbReference>
<organism evidence="11 12">
    <name type="scientific">Sphingomonas carotinifaciens</name>
    <dbReference type="NCBI Taxonomy" id="1166323"/>
    <lineage>
        <taxon>Bacteria</taxon>
        <taxon>Pseudomonadati</taxon>
        <taxon>Pseudomonadota</taxon>
        <taxon>Alphaproteobacteria</taxon>
        <taxon>Sphingomonadales</taxon>
        <taxon>Sphingomonadaceae</taxon>
        <taxon>Sphingomonas</taxon>
    </lineage>
</organism>
<keyword evidence="10" id="KW-0969">Cilium</keyword>
<dbReference type="NCBIfam" id="TIGR03824">
    <property type="entry name" value="FlgM_jcvi"/>
    <property type="match status" value="1"/>
</dbReference>
<dbReference type="OrthoDB" id="7392062at2"/>
<dbReference type="Pfam" id="PF04316">
    <property type="entry name" value="FlgM"/>
    <property type="match status" value="1"/>
</dbReference>
<evidence type="ECO:0000313" key="11">
    <source>
        <dbReference type="EMBL" id="SDE88729.1"/>
    </source>
</evidence>
<evidence type="ECO:0000256" key="8">
    <source>
        <dbReference type="ARBA" id="ARBA00030117"/>
    </source>
</evidence>
<evidence type="ECO:0000259" key="9">
    <source>
        <dbReference type="Pfam" id="PF04316"/>
    </source>
</evidence>
<feature type="domain" description="Anti-sigma-28 factor FlgM C-terminal" evidence="9">
    <location>
        <begin position="47"/>
        <end position="89"/>
    </location>
</feature>
<evidence type="ECO:0000256" key="3">
    <source>
        <dbReference type="ARBA" id="ARBA00022491"/>
    </source>
</evidence>
<accession>A0A1G7GL49</accession>
<gene>
    <name evidence="10" type="primary">flgM</name>
    <name evidence="10" type="ORF">GQR91_04500</name>
    <name evidence="11" type="ORF">SAMN05216557_101928</name>
</gene>
<dbReference type="EMBL" id="FNBI01000001">
    <property type="protein sequence ID" value="SDE88729.1"/>
    <property type="molecule type" value="Genomic_DNA"/>
</dbReference>
<evidence type="ECO:0000256" key="4">
    <source>
        <dbReference type="ARBA" id="ARBA00022795"/>
    </source>
</evidence>